<dbReference type="InterPro" id="IPR005913">
    <property type="entry name" value="dTDP_dehydrorham_reduct"/>
</dbReference>
<dbReference type="Gene3D" id="1.20.1270.60">
    <property type="entry name" value="Arfaptin homology (AH) domain/BAR domain"/>
    <property type="match status" value="1"/>
</dbReference>
<dbReference type="STRING" id="2020962.A0A2N1JCT6"/>
<dbReference type="Pfam" id="PF00787">
    <property type="entry name" value="PX"/>
    <property type="match status" value="1"/>
</dbReference>
<dbReference type="SMART" id="SM00312">
    <property type="entry name" value="PX"/>
    <property type="match status" value="1"/>
</dbReference>
<reference evidence="3 4" key="1">
    <citation type="submission" date="2017-10" db="EMBL/GenBank/DDBJ databases">
        <title>A novel species of cold-tolerant Malassezia isolated from bats.</title>
        <authorList>
            <person name="Lorch J.M."/>
            <person name="Palmer J.M."/>
            <person name="Vanderwolf K.J."/>
            <person name="Schmidt K.Z."/>
            <person name="Verant M.L."/>
            <person name="Weller T.J."/>
            <person name="Blehert D.S."/>
        </authorList>
    </citation>
    <scope>NUCLEOTIDE SEQUENCE [LARGE SCALE GENOMIC DNA]</scope>
    <source>
        <strain evidence="3 4">NWHC:44797-103</strain>
    </source>
</reference>
<dbReference type="InterPro" id="IPR015404">
    <property type="entry name" value="Vps5_C"/>
</dbReference>
<gene>
    <name evidence="3" type="primary">VPS5</name>
    <name evidence="3" type="ORF">MVES_001846</name>
</gene>
<name>A0A2N1JCT6_9BASI</name>
<organism evidence="3 4">
    <name type="scientific">Malassezia vespertilionis</name>
    <dbReference type="NCBI Taxonomy" id="2020962"/>
    <lineage>
        <taxon>Eukaryota</taxon>
        <taxon>Fungi</taxon>
        <taxon>Dikarya</taxon>
        <taxon>Basidiomycota</taxon>
        <taxon>Ustilaginomycotina</taxon>
        <taxon>Malasseziomycetes</taxon>
        <taxon>Malasseziales</taxon>
        <taxon>Malasseziaceae</taxon>
        <taxon>Malassezia</taxon>
    </lineage>
</organism>
<dbReference type="InterPro" id="IPR001683">
    <property type="entry name" value="PX_dom"/>
</dbReference>
<dbReference type="SUPFAM" id="SSF51735">
    <property type="entry name" value="NAD(P)-binding Rossmann-fold domains"/>
    <property type="match status" value="1"/>
</dbReference>
<evidence type="ECO:0000256" key="1">
    <source>
        <dbReference type="SAM" id="MobiDB-lite"/>
    </source>
</evidence>
<dbReference type="InterPro" id="IPR036871">
    <property type="entry name" value="PX_dom_sf"/>
</dbReference>
<evidence type="ECO:0000259" key="2">
    <source>
        <dbReference type="PROSITE" id="PS50195"/>
    </source>
</evidence>
<dbReference type="GO" id="GO:0048270">
    <property type="term" value="F:methionine adenosyltransferase regulator activity"/>
    <property type="evidence" value="ECO:0007669"/>
    <property type="project" value="TreeGrafter"/>
</dbReference>
<dbReference type="Proteomes" id="UP000232875">
    <property type="component" value="Unassembled WGS sequence"/>
</dbReference>
<dbReference type="GO" id="GO:0048269">
    <property type="term" value="C:methionine adenosyltransferase complex"/>
    <property type="evidence" value="ECO:0007669"/>
    <property type="project" value="TreeGrafter"/>
</dbReference>
<accession>A0A2N1JCT6</accession>
<keyword evidence="4" id="KW-1185">Reference proteome</keyword>
<sequence>MRVLVTGASGLLGRALMTACEDAGYDTHGTAFSRANAKVACVDLRESAEVDVLVQACKPDVVLHTAAERRPDVVERDADAVHRLNVALPAAMAKACAALHPPAYLVNLSTEYVFDGRSPPYNVDSPPNPLNAYGKSKRDAEIAVLEHGKRGFATNVRVPVLYGDTEYDGESAVNVLLGAIQPRDDASSKISMDAHARRFPTHVEDLARMLVQLCEIAQRRLRAAPPQPMPPTLHLAAKKGMSKYEMCCIMSRAWNDACGAQVTTATCLDPVYQVDAHASTQRPENCEMDTGDAEALGIDMTTVSFEEWWRSYLARRGPPRAAHRDAGLPSTDAAGQAAPTPVAANDDEVRYGQRSPTKARARAPAPAYQFNIHVGNPQRVSDRVSSHVEYTVRVTSNAPWFPRDTLSTLRRYSDFRWMHAALVQNHAGVIVPAIPEKVKIGNMAPALVELRRRSLEHALTKILEHPALRTDEDLMLFLQSQSLAADIKARDAKKGAVVTPEQKTYMGWSHSLQALRFRETDEWFKQQELFLGQLEKHMQHIVHSVMHLAQKRQALASKQDHLYKVLVALSSSTLSRHVSTSFGALSEMKKRAAEASEVLADHEANVLGLVLYEYERLVGNVRKAFATRVELWQAWQRAEEDLTKQRHRQRTNPAAHMDLQINALSHAELQAATLHTRFDDVTELCKKEFQRFEQEKALDVRAALENYMQAYQRIQQEILEEWAHCEAIVQRHAPPPTEASTTYEFTLKIPLIMMDQTFA</sequence>
<protein>
    <submittedName>
        <fullName evidence="3">Vps5p</fullName>
    </submittedName>
</protein>
<feature type="domain" description="PX" evidence="2">
    <location>
        <begin position="368"/>
        <end position="485"/>
    </location>
</feature>
<dbReference type="InterPro" id="IPR029903">
    <property type="entry name" value="RmlD-like-bd"/>
</dbReference>
<dbReference type="OrthoDB" id="271164at2759"/>
<dbReference type="GO" id="GO:0035091">
    <property type="term" value="F:phosphatidylinositol binding"/>
    <property type="evidence" value="ECO:0007669"/>
    <property type="project" value="InterPro"/>
</dbReference>
<dbReference type="CDD" id="cd05254">
    <property type="entry name" value="dTDP_HR_like_SDR_e"/>
    <property type="match status" value="1"/>
</dbReference>
<dbReference type="EMBL" id="KZ454989">
    <property type="protein sequence ID" value="PKI84332.1"/>
    <property type="molecule type" value="Genomic_DNA"/>
</dbReference>
<dbReference type="InterPro" id="IPR027267">
    <property type="entry name" value="AH/BAR_dom_sf"/>
</dbReference>
<dbReference type="PANTHER" id="PTHR10491:SF4">
    <property type="entry name" value="METHIONINE ADENOSYLTRANSFERASE 2 SUBUNIT BETA"/>
    <property type="match status" value="1"/>
</dbReference>
<proteinExistence type="predicted"/>
<dbReference type="Pfam" id="PF04321">
    <property type="entry name" value="RmlD_sub_bind"/>
    <property type="match status" value="1"/>
</dbReference>
<feature type="region of interest" description="Disordered" evidence="1">
    <location>
        <begin position="319"/>
        <end position="341"/>
    </location>
</feature>
<dbReference type="SUPFAM" id="SSF64268">
    <property type="entry name" value="PX domain"/>
    <property type="match status" value="1"/>
</dbReference>
<dbReference type="Gene3D" id="3.40.50.720">
    <property type="entry name" value="NAD(P)-binding Rossmann-like Domain"/>
    <property type="match status" value="1"/>
</dbReference>
<dbReference type="PANTHER" id="PTHR10491">
    <property type="entry name" value="DTDP-4-DEHYDRORHAMNOSE REDUCTASE"/>
    <property type="match status" value="1"/>
</dbReference>
<dbReference type="Gene3D" id="3.30.1520.10">
    <property type="entry name" value="Phox-like domain"/>
    <property type="match status" value="1"/>
</dbReference>
<evidence type="ECO:0000313" key="3">
    <source>
        <dbReference type="EMBL" id="PKI84332.1"/>
    </source>
</evidence>
<evidence type="ECO:0000313" key="4">
    <source>
        <dbReference type="Proteomes" id="UP000232875"/>
    </source>
</evidence>
<dbReference type="PROSITE" id="PS50195">
    <property type="entry name" value="PX"/>
    <property type="match status" value="1"/>
</dbReference>
<dbReference type="AlphaFoldDB" id="A0A2N1JCT6"/>
<dbReference type="InterPro" id="IPR036291">
    <property type="entry name" value="NAD(P)-bd_dom_sf"/>
</dbReference>
<dbReference type="Pfam" id="PF09325">
    <property type="entry name" value="Vps5"/>
    <property type="match status" value="1"/>
</dbReference>
<dbReference type="GO" id="GO:0006556">
    <property type="term" value="P:S-adenosylmethionine biosynthetic process"/>
    <property type="evidence" value="ECO:0007669"/>
    <property type="project" value="TreeGrafter"/>
</dbReference>